<feature type="domain" description="Glycosyltransferase 61 catalytic" evidence="1">
    <location>
        <begin position="104"/>
        <end position="303"/>
    </location>
</feature>
<name>A0A7Y9UVF1_9ACTN</name>
<accession>A0A7Y9UVF1</accession>
<dbReference type="Proteomes" id="UP000544110">
    <property type="component" value="Unassembled WGS sequence"/>
</dbReference>
<evidence type="ECO:0000259" key="1">
    <source>
        <dbReference type="Pfam" id="PF04577"/>
    </source>
</evidence>
<dbReference type="Pfam" id="PF04577">
    <property type="entry name" value="Glyco_transf_61"/>
    <property type="match status" value="1"/>
</dbReference>
<dbReference type="AlphaFoldDB" id="A0A7Y9UVF1"/>
<dbReference type="GO" id="GO:0016757">
    <property type="term" value="F:glycosyltransferase activity"/>
    <property type="evidence" value="ECO:0007669"/>
    <property type="project" value="InterPro"/>
</dbReference>
<sequence length="352" mass="37782">MPFSLRAGAVPPAVPPGVLLVEDALVTRFVRGPLRMAGQTLRWMSGAVHDAEGRLVPLSQRDWDGDEHAPVAADPAAVVRPDGPGGPDRLAGTWHYAGHWTRHFGHFLVETVPNLWPEPEATGGEPVAGLVAHRSCYGPAPAAPGRGDRTRPADLWPWQEELLDLAGYGGMPVEIVRAQPRLVDRLRVASRPVLLKSRVGADAVTLWQRMAASVQPAGEPAVFLSRARFHAENADDELKVRVEARWEEQMERLAGAAGFTVVHPETLSVREQVALLRGARVVAGSAGSALHLAVFAEPGTTVVEVGDQRTPDSPLPSQRLLDEACGHTSLFVPYADEQALARVLEQAVGAPS</sequence>
<proteinExistence type="predicted"/>
<evidence type="ECO:0000313" key="2">
    <source>
        <dbReference type="EMBL" id="NYG56865.1"/>
    </source>
</evidence>
<dbReference type="EMBL" id="JACCAC010000001">
    <property type="protein sequence ID" value="NYG56865.1"/>
    <property type="molecule type" value="Genomic_DNA"/>
</dbReference>
<gene>
    <name evidence="2" type="ORF">BJ989_003169</name>
</gene>
<keyword evidence="3" id="KW-1185">Reference proteome</keyword>
<evidence type="ECO:0000313" key="3">
    <source>
        <dbReference type="Proteomes" id="UP000544110"/>
    </source>
</evidence>
<comment type="caution">
    <text evidence="2">The sequence shown here is derived from an EMBL/GenBank/DDBJ whole genome shotgun (WGS) entry which is preliminary data.</text>
</comment>
<organism evidence="2 3">
    <name type="scientific">Nocardioides perillae</name>
    <dbReference type="NCBI Taxonomy" id="1119534"/>
    <lineage>
        <taxon>Bacteria</taxon>
        <taxon>Bacillati</taxon>
        <taxon>Actinomycetota</taxon>
        <taxon>Actinomycetes</taxon>
        <taxon>Propionibacteriales</taxon>
        <taxon>Nocardioidaceae</taxon>
        <taxon>Nocardioides</taxon>
    </lineage>
</organism>
<dbReference type="InterPro" id="IPR049625">
    <property type="entry name" value="Glyco_transf_61_cat"/>
</dbReference>
<reference evidence="2 3" key="1">
    <citation type="submission" date="2020-07" db="EMBL/GenBank/DDBJ databases">
        <title>Sequencing the genomes of 1000 actinobacteria strains.</title>
        <authorList>
            <person name="Klenk H.-P."/>
        </authorList>
    </citation>
    <scope>NUCLEOTIDE SEQUENCE [LARGE SCALE GENOMIC DNA]</scope>
    <source>
        <strain evidence="2 3">DSM 24552</strain>
    </source>
</reference>
<dbReference type="RefSeq" id="WP_179519049.1">
    <property type="nucleotide sequence ID" value="NZ_JACCAC010000001.1"/>
</dbReference>
<protein>
    <submittedName>
        <fullName evidence="2">Capsular polysaccharide biosynthesis protein</fullName>
    </submittedName>
</protein>